<organism evidence="1 2">
    <name type="scientific">Rhipicephalus microplus</name>
    <name type="common">Cattle tick</name>
    <name type="synonym">Boophilus microplus</name>
    <dbReference type="NCBI Taxonomy" id="6941"/>
    <lineage>
        <taxon>Eukaryota</taxon>
        <taxon>Metazoa</taxon>
        <taxon>Ecdysozoa</taxon>
        <taxon>Arthropoda</taxon>
        <taxon>Chelicerata</taxon>
        <taxon>Arachnida</taxon>
        <taxon>Acari</taxon>
        <taxon>Parasitiformes</taxon>
        <taxon>Ixodida</taxon>
        <taxon>Ixodoidea</taxon>
        <taxon>Ixodidae</taxon>
        <taxon>Rhipicephalinae</taxon>
        <taxon>Rhipicephalus</taxon>
        <taxon>Boophilus</taxon>
    </lineage>
</organism>
<reference evidence="1" key="1">
    <citation type="journal article" date="2020" name="Cell">
        <title>Large-Scale Comparative Analyses of Tick Genomes Elucidate Their Genetic Diversity and Vector Capacities.</title>
        <authorList>
            <consortium name="Tick Genome and Microbiome Consortium (TIGMIC)"/>
            <person name="Jia N."/>
            <person name="Wang J."/>
            <person name="Shi W."/>
            <person name="Du L."/>
            <person name="Sun Y."/>
            <person name="Zhan W."/>
            <person name="Jiang J.F."/>
            <person name="Wang Q."/>
            <person name="Zhang B."/>
            <person name="Ji P."/>
            <person name="Bell-Sakyi L."/>
            <person name="Cui X.M."/>
            <person name="Yuan T.T."/>
            <person name="Jiang B.G."/>
            <person name="Yang W.F."/>
            <person name="Lam T.T."/>
            <person name="Chang Q.C."/>
            <person name="Ding S.J."/>
            <person name="Wang X.J."/>
            <person name="Zhu J.G."/>
            <person name="Ruan X.D."/>
            <person name="Zhao L."/>
            <person name="Wei J.T."/>
            <person name="Ye R.Z."/>
            <person name="Que T.C."/>
            <person name="Du C.H."/>
            <person name="Zhou Y.H."/>
            <person name="Cheng J.X."/>
            <person name="Dai P.F."/>
            <person name="Guo W.B."/>
            <person name="Han X.H."/>
            <person name="Huang E.J."/>
            <person name="Li L.F."/>
            <person name="Wei W."/>
            <person name="Gao Y.C."/>
            <person name="Liu J.Z."/>
            <person name="Shao H.Z."/>
            <person name="Wang X."/>
            <person name="Wang C.C."/>
            <person name="Yang T.C."/>
            <person name="Huo Q.B."/>
            <person name="Li W."/>
            <person name="Chen H.Y."/>
            <person name="Chen S.E."/>
            <person name="Zhou L.G."/>
            <person name="Ni X.B."/>
            <person name="Tian J.H."/>
            <person name="Sheng Y."/>
            <person name="Liu T."/>
            <person name="Pan Y.S."/>
            <person name="Xia L.Y."/>
            <person name="Li J."/>
            <person name="Zhao F."/>
            <person name="Cao W.C."/>
        </authorList>
    </citation>
    <scope>NUCLEOTIDE SEQUENCE</scope>
    <source>
        <strain evidence="1">Rmic-2018</strain>
    </source>
</reference>
<dbReference type="Proteomes" id="UP000821866">
    <property type="component" value="Chromosome 8"/>
</dbReference>
<gene>
    <name evidence="1" type="ORF">HPB51_018664</name>
</gene>
<keyword evidence="2" id="KW-1185">Reference proteome</keyword>
<proteinExistence type="predicted"/>
<dbReference type="AlphaFoldDB" id="A0A9J6DAP0"/>
<name>A0A9J6DAP0_RHIMP</name>
<reference evidence="1" key="2">
    <citation type="submission" date="2021-09" db="EMBL/GenBank/DDBJ databases">
        <authorList>
            <person name="Jia N."/>
            <person name="Wang J."/>
            <person name="Shi W."/>
            <person name="Du L."/>
            <person name="Sun Y."/>
            <person name="Zhan W."/>
            <person name="Jiang J."/>
            <person name="Wang Q."/>
            <person name="Zhang B."/>
            <person name="Ji P."/>
            <person name="Sakyi L.B."/>
            <person name="Cui X."/>
            <person name="Yuan T."/>
            <person name="Jiang B."/>
            <person name="Yang W."/>
            <person name="Lam T.T.-Y."/>
            <person name="Chang Q."/>
            <person name="Ding S."/>
            <person name="Wang X."/>
            <person name="Zhu J."/>
            <person name="Ruan X."/>
            <person name="Zhao L."/>
            <person name="Wei J."/>
            <person name="Que T."/>
            <person name="Du C."/>
            <person name="Cheng J."/>
            <person name="Dai P."/>
            <person name="Han X."/>
            <person name="Huang E."/>
            <person name="Gao Y."/>
            <person name="Liu J."/>
            <person name="Shao H."/>
            <person name="Ye R."/>
            <person name="Li L."/>
            <person name="Wei W."/>
            <person name="Wang X."/>
            <person name="Wang C."/>
            <person name="Huo Q."/>
            <person name="Li W."/>
            <person name="Guo W."/>
            <person name="Chen H."/>
            <person name="Chen S."/>
            <person name="Zhou L."/>
            <person name="Zhou L."/>
            <person name="Ni X."/>
            <person name="Tian J."/>
            <person name="Zhou Y."/>
            <person name="Sheng Y."/>
            <person name="Liu T."/>
            <person name="Pan Y."/>
            <person name="Xia L."/>
            <person name="Li J."/>
            <person name="Zhao F."/>
            <person name="Cao W."/>
        </authorList>
    </citation>
    <scope>NUCLEOTIDE SEQUENCE</scope>
    <source>
        <strain evidence="1">Rmic-2018</strain>
        <tissue evidence="1">Larvae</tissue>
    </source>
</reference>
<dbReference type="EMBL" id="JABSTU010000010">
    <property type="protein sequence ID" value="KAH8019269.1"/>
    <property type="molecule type" value="Genomic_DNA"/>
</dbReference>
<protein>
    <submittedName>
        <fullName evidence="1">Uncharacterized protein</fullName>
    </submittedName>
</protein>
<comment type="caution">
    <text evidence="1">The sequence shown here is derived from an EMBL/GenBank/DDBJ whole genome shotgun (WGS) entry which is preliminary data.</text>
</comment>
<evidence type="ECO:0000313" key="2">
    <source>
        <dbReference type="Proteomes" id="UP000821866"/>
    </source>
</evidence>
<evidence type="ECO:0000313" key="1">
    <source>
        <dbReference type="EMBL" id="KAH8019269.1"/>
    </source>
</evidence>
<accession>A0A9J6DAP0</accession>
<sequence length="214" mass="23037">MSISGLQPPPPFLSSPRHPDIPWEQWIQAFKNYMVASGAFDLPAIRRKAILLNCLGLEGQRIFQTLTTTDDPCLVPASAAAAQGHRSRRSMSAAVDVYRGGTAKGDAASEWPLIKRPQEHHGGPSRCCCPTAITPAASNIKLPLGDCVDSGETPVPLQRRLLDLLRCVGDGCGSRWGRLLAADPAGIGQGPLIGLRCRYRRHSRPNPGIDSGSW</sequence>